<accession>A0AAD7BAI8</accession>
<evidence type="ECO:0000313" key="1">
    <source>
        <dbReference type="EMBL" id="KAJ7615334.1"/>
    </source>
</evidence>
<dbReference type="SUPFAM" id="SSF52047">
    <property type="entry name" value="RNI-like"/>
    <property type="match status" value="1"/>
</dbReference>
<proteinExistence type="predicted"/>
<evidence type="ECO:0000313" key="2">
    <source>
        <dbReference type="Proteomes" id="UP001221142"/>
    </source>
</evidence>
<dbReference type="AlphaFoldDB" id="A0AAD7BAI8"/>
<sequence length="476" mass="53270">MATIAAQLRAQLAHIESLIALLQAQRHTVHEQLAAVVYPILTLPNEVTAEIFLRYYDNCDDLSCTPLVLTNVCSLWREVAISTRRLWSIFASRRPEYSTPTHASALQLWISRAGKLPLDGRIRLADSTYPTHAEPLRLISQHSSRWQSLALYIIYGGEIDVVDLPGHFPHLTKLLVFTGMTLPKSLDAPRLVDVALQGAELPEHWETCLPWNQLINLCLTDRPVGFCVQILEHTPNLQVLEMRCDDDDWETTTPTRILHHLHTLVIIGYNSSVITHLTLPGLRELRLGSGSDIEDCGPAVKSLLDRSGCSLQLHTLAFSVCNPVAISDHLSGLDTIQKVQLNSGGLDSNSFSLLMETLSKENHLFPALTDLEILNCGPMQVNLSNLVSVLRDWRNESRTTRLRAFKMSSPGKLDVVFERVHERVEESLKELRDLRDGGLQVDVGSERRWFEKGPADKDFAVAAALASLSFLSYNKD</sequence>
<name>A0AAD7BAI8_9AGAR</name>
<dbReference type="Proteomes" id="UP001221142">
    <property type="component" value="Unassembled WGS sequence"/>
</dbReference>
<organism evidence="1 2">
    <name type="scientific">Roridomyces roridus</name>
    <dbReference type="NCBI Taxonomy" id="1738132"/>
    <lineage>
        <taxon>Eukaryota</taxon>
        <taxon>Fungi</taxon>
        <taxon>Dikarya</taxon>
        <taxon>Basidiomycota</taxon>
        <taxon>Agaricomycotina</taxon>
        <taxon>Agaricomycetes</taxon>
        <taxon>Agaricomycetidae</taxon>
        <taxon>Agaricales</taxon>
        <taxon>Marasmiineae</taxon>
        <taxon>Mycenaceae</taxon>
        <taxon>Roridomyces</taxon>
    </lineage>
</organism>
<keyword evidence="2" id="KW-1185">Reference proteome</keyword>
<dbReference type="EMBL" id="JARKIF010000024">
    <property type="protein sequence ID" value="KAJ7615334.1"/>
    <property type="molecule type" value="Genomic_DNA"/>
</dbReference>
<protein>
    <recommendedName>
        <fullName evidence="3">F-box domain-containing protein</fullName>
    </recommendedName>
</protein>
<evidence type="ECO:0008006" key="3">
    <source>
        <dbReference type="Google" id="ProtNLM"/>
    </source>
</evidence>
<comment type="caution">
    <text evidence="1">The sequence shown here is derived from an EMBL/GenBank/DDBJ whole genome shotgun (WGS) entry which is preliminary data.</text>
</comment>
<reference evidence="1" key="1">
    <citation type="submission" date="2023-03" db="EMBL/GenBank/DDBJ databases">
        <title>Massive genome expansion in bonnet fungi (Mycena s.s.) driven by repeated elements and novel gene families across ecological guilds.</title>
        <authorList>
            <consortium name="Lawrence Berkeley National Laboratory"/>
            <person name="Harder C.B."/>
            <person name="Miyauchi S."/>
            <person name="Viragh M."/>
            <person name="Kuo A."/>
            <person name="Thoen E."/>
            <person name="Andreopoulos B."/>
            <person name="Lu D."/>
            <person name="Skrede I."/>
            <person name="Drula E."/>
            <person name="Henrissat B."/>
            <person name="Morin E."/>
            <person name="Kohler A."/>
            <person name="Barry K."/>
            <person name="LaButti K."/>
            <person name="Morin E."/>
            <person name="Salamov A."/>
            <person name="Lipzen A."/>
            <person name="Mereny Z."/>
            <person name="Hegedus B."/>
            <person name="Baldrian P."/>
            <person name="Stursova M."/>
            <person name="Weitz H."/>
            <person name="Taylor A."/>
            <person name="Grigoriev I.V."/>
            <person name="Nagy L.G."/>
            <person name="Martin F."/>
            <person name="Kauserud H."/>
        </authorList>
    </citation>
    <scope>NUCLEOTIDE SEQUENCE</scope>
    <source>
        <strain evidence="1">9284</strain>
    </source>
</reference>
<gene>
    <name evidence="1" type="ORF">FB45DRAFT_801783</name>
</gene>